<dbReference type="InterPro" id="IPR016162">
    <property type="entry name" value="Ald_DH_N"/>
</dbReference>
<gene>
    <name evidence="6" type="ORF">M440DRAFT_1404608</name>
</gene>
<dbReference type="SUPFAM" id="SSF53720">
    <property type="entry name" value="ALDH-like"/>
    <property type="match status" value="1"/>
</dbReference>
<dbReference type="OrthoDB" id="310895at2759"/>
<feature type="region of interest" description="Disordered" evidence="4">
    <location>
        <begin position="68"/>
        <end position="92"/>
    </location>
</feature>
<evidence type="ECO:0000256" key="3">
    <source>
        <dbReference type="ARBA" id="ARBA00049194"/>
    </source>
</evidence>
<protein>
    <recommendedName>
        <fullName evidence="2">aldehyde dehydrogenase (NAD(+))</fullName>
        <ecNumber evidence="2">1.2.1.3</ecNumber>
    </recommendedName>
</protein>
<reference evidence="6 7" key="1">
    <citation type="submission" date="2016-07" db="EMBL/GenBank/DDBJ databases">
        <title>Multiple horizontal gene transfer events from other fungi enriched the ability of initially mycotrophic Trichoderma (Ascomycota) to feed on dead plant biomass.</title>
        <authorList>
            <consortium name="DOE Joint Genome Institute"/>
            <person name="Aerts A."/>
            <person name="Atanasova L."/>
            <person name="Chenthamara K."/>
            <person name="Zhang J."/>
            <person name="Grujic M."/>
            <person name="Henrissat B."/>
            <person name="Kuo A."/>
            <person name="Salamov A."/>
            <person name="Lipzen A."/>
            <person name="Labutti K."/>
            <person name="Barry K."/>
            <person name="Miao Y."/>
            <person name="Rahimi M.J."/>
            <person name="Shen Q."/>
            <person name="Grigoriev I.V."/>
            <person name="Kubicek C.P."/>
            <person name="Druzhinina I.S."/>
        </authorList>
    </citation>
    <scope>NUCLEOTIDE SEQUENCE [LARGE SCALE GENOMIC DNA]</scope>
    <source>
        <strain evidence="6 7">ATCC 18648</strain>
    </source>
</reference>
<name>A0A2T4BWB2_TRILO</name>
<dbReference type="AlphaFoldDB" id="A0A2T4BWB2"/>
<evidence type="ECO:0000256" key="1">
    <source>
        <dbReference type="ARBA" id="ARBA00009986"/>
    </source>
</evidence>
<evidence type="ECO:0000256" key="4">
    <source>
        <dbReference type="SAM" id="MobiDB-lite"/>
    </source>
</evidence>
<evidence type="ECO:0000313" key="7">
    <source>
        <dbReference type="Proteomes" id="UP000240760"/>
    </source>
</evidence>
<dbReference type="STRING" id="983965.A0A2T4BWB2"/>
<evidence type="ECO:0000259" key="5">
    <source>
        <dbReference type="Pfam" id="PF00171"/>
    </source>
</evidence>
<feature type="non-terminal residue" evidence="6">
    <location>
        <position position="413"/>
    </location>
</feature>
<dbReference type="InterPro" id="IPR015590">
    <property type="entry name" value="Aldehyde_DH_dom"/>
</dbReference>
<dbReference type="GO" id="GO:0004029">
    <property type="term" value="F:aldehyde dehydrogenase (NAD+) activity"/>
    <property type="evidence" value="ECO:0007669"/>
    <property type="project" value="UniProtKB-EC"/>
</dbReference>
<feature type="domain" description="Aldehyde dehydrogenase" evidence="5">
    <location>
        <begin position="99"/>
        <end position="309"/>
    </location>
</feature>
<accession>A0A2T4BWB2</accession>
<dbReference type="EC" id="1.2.1.3" evidence="2"/>
<evidence type="ECO:0000313" key="6">
    <source>
        <dbReference type="EMBL" id="PTB73608.1"/>
    </source>
</evidence>
<dbReference type="EMBL" id="KZ679138">
    <property type="protein sequence ID" value="PTB73608.1"/>
    <property type="molecule type" value="Genomic_DNA"/>
</dbReference>
<dbReference type="Proteomes" id="UP000240760">
    <property type="component" value="Unassembled WGS sequence"/>
</dbReference>
<dbReference type="InterPro" id="IPR016161">
    <property type="entry name" value="Ald_DH/histidinol_DH"/>
</dbReference>
<proteinExistence type="inferred from homology"/>
<comment type="catalytic activity">
    <reaction evidence="3">
        <text>an aldehyde + NAD(+) + H2O = a carboxylate + NADH + 2 H(+)</text>
        <dbReference type="Rhea" id="RHEA:16185"/>
        <dbReference type="ChEBI" id="CHEBI:15377"/>
        <dbReference type="ChEBI" id="CHEBI:15378"/>
        <dbReference type="ChEBI" id="CHEBI:17478"/>
        <dbReference type="ChEBI" id="CHEBI:29067"/>
        <dbReference type="ChEBI" id="CHEBI:57540"/>
        <dbReference type="ChEBI" id="CHEBI:57945"/>
        <dbReference type="EC" id="1.2.1.3"/>
    </reaction>
</comment>
<evidence type="ECO:0000256" key="2">
    <source>
        <dbReference type="ARBA" id="ARBA00024226"/>
    </source>
</evidence>
<comment type="similarity">
    <text evidence="1">Belongs to the aldehyde dehydrogenase family.</text>
</comment>
<dbReference type="Gene3D" id="3.40.605.10">
    <property type="entry name" value="Aldehyde Dehydrogenase, Chain A, domain 1"/>
    <property type="match status" value="1"/>
</dbReference>
<sequence>MERLVEQLVSLVGAVSARLGSQLDISPAAIHASIALVATLICGLIVRTASAAAIAATASRPRHYVVPPPAFPEKTKESSSSSAAVDGSSSTSIRIPGSSAIQCYAPATGHFLGAVEPATEADIDAAVAAAAEAQRAWATTTFDQRRAVLRSLMRHVMDNAEQICRVAGLDSGKTMVDAQLGEILVTVEKIQWTLAHGERALRPSRRPTNLLMAYKRNTVRYEPLGVVAALVSWNYPFHNLIGPVISALFAGDAIVVKVSEQTAWSSGYFLDIARGALAAHGHDPRLVQAVACWPETAGHLTSHRGISHIKGRHGRRQRLRSLLRRPAALWRRRRLRLRPLRRRGGAARPLQRQGHLRGPLRLARRQDRHPAARPVSRAESGPLLALHAGHRRVGVWDVGYKGCWPVQDLEEHV</sequence>
<dbReference type="PANTHER" id="PTHR11699">
    <property type="entry name" value="ALDEHYDE DEHYDROGENASE-RELATED"/>
    <property type="match status" value="1"/>
</dbReference>
<organism evidence="6 7">
    <name type="scientific">Trichoderma longibrachiatum ATCC 18648</name>
    <dbReference type="NCBI Taxonomy" id="983965"/>
    <lineage>
        <taxon>Eukaryota</taxon>
        <taxon>Fungi</taxon>
        <taxon>Dikarya</taxon>
        <taxon>Ascomycota</taxon>
        <taxon>Pezizomycotina</taxon>
        <taxon>Sordariomycetes</taxon>
        <taxon>Hypocreomycetidae</taxon>
        <taxon>Hypocreales</taxon>
        <taxon>Hypocreaceae</taxon>
        <taxon>Trichoderma</taxon>
    </lineage>
</organism>
<feature type="compositionally biased region" description="Low complexity" evidence="4">
    <location>
        <begin position="78"/>
        <end position="92"/>
    </location>
</feature>
<keyword evidence="7" id="KW-1185">Reference proteome</keyword>
<feature type="region of interest" description="Disordered" evidence="4">
    <location>
        <begin position="344"/>
        <end position="378"/>
    </location>
</feature>
<dbReference type="Pfam" id="PF00171">
    <property type="entry name" value="Aldedh"/>
    <property type="match status" value="1"/>
</dbReference>